<name>A0A8J5MVB6_HOMAM</name>
<dbReference type="AlphaFoldDB" id="A0A8J5MVB6"/>
<evidence type="ECO:0000313" key="1">
    <source>
        <dbReference type="EMBL" id="KAG7164359.1"/>
    </source>
</evidence>
<dbReference type="PANTHER" id="PTHR46113:SF1">
    <property type="entry name" value="PEPTIDASE M17 LEUCYL AMINOPEPTIDASE N-TERMINAL DOMAIN-CONTAINING PROTEIN"/>
    <property type="match status" value="1"/>
</dbReference>
<gene>
    <name evidence="1" type="ORF">Hamer_G003533</name>
</gene>
<keyword evidence="2" id="KW-1185">Reference proteome</keyword>
<sequence>VVLRDAFKTVHRSYSGPMALLFQRFQKKWQRVNQATFKAGTMDGHENSGWVQRALNYYMKVLERMQPLDNYLRLVELGMVFLAWPHTPRSLDVIANILSPNHDVSTRVPANQQGREDHSVFESLSNDLCFLKQLQESGKKVDGAFGAAATKTFQRRLWYLSEELMTLAFEESQYRWEEGKEGRILRIKVPEVDIPSLALKKLPSKNTNCFFQTKLLGSRFISKDPAQWEDDQQFLLSQKVLREMWVVNFVAERGVKLIHDYNSSIAKNEDQKQYLHQVVATHRCQFPNPKKANLL</sequence>
<organism evidence="1 2">
    <name type="scientific">Homarus americanus</name>
    <name type="common">American lobster</name>
    <dbReference type="NCBI Taxonomy" id="6706"/>
    <lineage>
        <taxon>Eukaryota</taxon>
        <taxon>Metazoa</taxon>
        <taxon>Ecdysozoa</taxon>
        <taxon>Arthropoda</taxon>
        <taxon>Crustacea</taxon>
        <taxon>Multicrustacea</taxon>
        <taxon>Malacostraca</taxon>
        <taxon>Eumalacostraca</taxon>
        <taxon>Eucarida</taxon>
        <taxon>Decapoda</taxon>
        <taxon>Pleocyemata</taxon>
        <taxon>Astacidea</taxon>
        <taxon>Nephropoidea</taxon>
        <taxon>Nephropidae</taxon>
        <taxon>Homarus</taxon>
    </lineage>
</organism>
<dbReference type="Proteomes" id="UP000747542">
    <property type="component" value="Unassembled WGS sequence"/>
</dbReference>
<proteinExistence type="predicted"/>
<protein>
    <submittedName>
        <fullName evidence="1">Uncharacterized protein</fullName>
    </submittedName>
</protein>
<dbReference type="EMBL" id="JAHLQT010025476">
    <property type="protein sequence ID" value="KAG7164359.1"/>
    <property type="molecule type" value="Genomic_DNA"/>
</dbReference>
<accession>A0A8J5MVB6</accession>
<dbReference type="PANTHER" id="PTHR46113">
    <property type="entry name" value="SNAC DOMAIN-CONTAINING PROTEIN"/>
    <property type="match status" value="1"/>
</dbReference>
<evidence type="ECO:0000313" key="2">
    <source>
        <dbReference type="Proteomes" id="UP000747542"/>
    </source>
</evidence>
<feature type="non-terminal residue" evidence="1">
    <location>
        <position position="295"/>
    </location>
</feature>
<reference evidence="1" key="1">
    <citation type="journal article" date="2021" name="Sci. Adv.">
        <title>The American lobster genome reveals insights on longevity, neural, and immune adaptations.</title>
        <authorList>
            <person name="Polinski J.M."/>
            <person name="Zimin A.V."/>
            <person name="Clark K.F."/>
            <person name="Kohn A.B."/>
            <person name="Sadowski N."/>
            <person name="Timp W."/>
            <person name="Ptitsyn A."/>
            <person name="Khanna P."/>
            <person name="Romanova D.Y."/>
            <person name="Williams P."/>
            <person name="Greenwood S.J."/>
            <person name="Moroz L.L."/>
            <person name="Walt D.R."/>
            <person name="Bodnar A.G."/>
        </authorList>
    </citation>
    <scope>NUCLEOTIDE SEQUENCE</scope>
    <source>
        <strain evidence="1">GMGI-L3</strain>
    </source>
</reference>
<comment type="caution">
    <text evidence="1">The sequence shown here is derived from an EMBL/GenBank/DDBJ whole genome shotgun (WGS) entry which is preliminary data.</text>
</comment>